<dbReference type="PANTHER" id="PTHR38042">
    <property type="entry name" value="UROPORPHYRINOGEN-III SYNTHASE, CHLOROPLASTIC"/>
    <property type="match status" value="1"/>
</dbReference>
<evidence type="ECO:0000256" key="2">
    <source>
        <dbReference type="ARBA" id="ARBA00008133"/>
    </source>
</evidence>
<evidence type="ECO:0000256" key="9">
    <source>
        <dbReference type="RuleBase" id="RU366031"/>
    </source>
</evidence>
<dbReference type="InterPro" id="IPR039793">
    <property type="entry name" value="UROS/Hem4"/>
</dbReference>
<evidence type="ECO:0000256" key="6">
    <source>
        <dbReference type="ARBA" id="ARBA00037589"/>
    </source>
</evidence>
<dbReference type="Gene3D" id="3.40.50.10090">
    <property type="match status" value="2"/>
</dbReference>
<dbReference type="OrthoDB" id="9787650at2"/>
<evidence type="ECO:0000259" key="10">
    <source>
        <dbReference type="Pfam" id="PF02602"/>
    </source>
</evidence>
<dbReference type="RefSeq" id="WP_110464457.1">
    <property type="nucleotide sequence ID" value="NZ_JAMOFZ010000001.1"/>
</dbReference>
<comment type="function">
    <text evidence="6 9">Catalyzes cyclization of the linear tetrapyrrole, hydroxymethylbilane, to the macrocyclic uroporphyrinogen III.</text>
</comment>
<accession>A0A318SX98</accession>
<dbReference type="CDD" id="cd06578">
    <property type="entry name" value="HemD"/>
    <property type="match status" value="1"/>
</dbReference>
<dbReference type="Proteomes" id="UP000247540">
    <property type="component" value="Unassembled WGS sequence"/>
</dbReference>
<evidence type="ECO:0000256" key="7">
    <source>
        <dbReference type="ARBA" id="ARBA00040167"/>
    </source>
</evidence>
<dbReference type="PANTHER" id="PTHR38042:SF1">
    <property type="entry name" value="UROPORPHYRINOGEN-III SYNTHASE, CHLOROPLASTIC"/>
    <property type="match status" value="1"/>
</dbReference>
<reference evidence="11 12" key="1">
    <citation type="submission" date="2018-06" db="EMBL/GenBank/DDBJ databases">
        <title>Genomic Encyclopedia of Type Strains, Phase III (KMG-III): the genomes of soil and plant-associated and newly described type strains.</title>
        <authorList>
            <person name="Whitman W."/>
        </authorList>
    </citation>
    <scope>NUCLEOTIDE SEQUENCE [LARGE SCALE GENOMIC DNA]</scope>
    <source>
        <strain evidence="11 12">CECT 7646</strain>
    </source>
</reference>
<dbReference type="GO" id="GO:0006782">
    <property type="term" value="P:protoporphyrinogen IX biosynthetic process"/>
    <property type="evidence" value="ECO:0007669"/>
    <property type="project" value="UniProtKB-UniRule"/>
</dbReference>
<feature type="domain" description="Tetrapyrrole biosynthesis uroporphyrinogen III synthase" evidence="10">
    <location>
        <begin position="14"/>
        <end position="255"/>
    </location>
</feature>
<dbReference type="GO" id="GO:0004852">
    <property type="term" value="F:uroporphyrinogen-III synthase activity"/>
    <property type="evidence" value="ECO:0007669"/>
    <property type="project" value="UniProtKB-UniRule"/>
</dbReference>
<dbReference type="AlphaFoldDB" id="A0A318SX98"/>
<dbReference type="EMBL" id="QJTC01000002">
    <property type="protein sequence ID" value="PYE79497.1"/>
    <property type="molecule type" value="Genomic_DNA"/>
</dbReference>
<dbReference type="SUPFAM" id="SSF69618">
    <property type="entry name" value="HemD-like"/>
    <property type="match status" value="1"/>
</dbReference>
<dbReference type="EC" id="4.2.1.75" evidence="3 9"/>
<gene>
    <name evidence="11" type="ORF">DFQ15_102231</name>
</gene>
<evidence type="ECO:0000256" key="8">
    <source>
        <dbReference type="ARBA" id="ARBA00048617"/>
    </source>
</evidence>
<dbReference type="Pfam" id="PF02602">
    <property type="entry name" value="HEM4"/>
    <property type="match status" value="1"/>
</dbReference>
<protein>
    <recommendedName>
        <fullName evidence="7 9">Uroporphyrinogen-III synthase</fullName>
        <ecNumber evidence="3 9">4.2.1.75</ecNumber>
    </recommendedName>
</protein>
<dbReference type="InterPro" id="IPR036108">
    <property type="entry name" value="4pyrrol_syn_uPrphyn_synt_sf"/>
</dbReference>
<evidence type="ECO:0000313" key="12">
    <source>
        <dbReference type="Proteomes" id="UP000247540"/>
    </source>
</evidence>
<comment type="pathway">
    <text evidence="1 9">Porphyrin-containing compound metabolism; protoporphyrin-IX biosynthesis; coproporphyrinogen-III from 5-aminolevulinate: step 3/4.</text>
</comment>
<evidence type="ECO:0000256" key="5">
    <source>
        <dbReference type="ARBA" id="ARBA00023244"/>
    </source>
</evidence>
<name>A0A318SX98_9BURK</name>
<evidence type="ECO:0000256" key="1">
    <source>
        <dbReference type="ARBA" id="ARBA00004772"/>
    </source>
</evidence>
<organism evidence="11 12">
    <name type="scientific">Xylophilus ampelinus</name>
    <dbReference type="NCBI Taxonomy" id="54067"/>
    <lineage>
        <taxon>Bacteria</taxon>
        <taxon>Pseudomonadati</taxon>
        <taxon>Pseudomonadota</taxon>
        <taxon>Betaproteobacteria</taxon>
        <taxon>Burkholderiales</taxon>
        <taxon>Xylophilus</taxon>
    </lineage>
</organism>
<comment type="catalytic activity">
    <reaction evidence="8 9">
        <text>hydroxymethylbilane = uroporphyrinogen III + H2O</text>
        <dbReference type="Rhea" id="RHEA:18965"/>
        <dbReference type="ChEBI" id="CHEBI:15377"/>
        <dbReference type="ChEBI" id="CHEBI:57308"/>
        <dbReference type="ChEBI" id="CHEBI:57845"/>
        <dbReference type="EC" id="4.2.1.75"/>
    </reaction>
</comment>
<evidence type="ECO:0000256" key="3">
    <source>
        <dbReference type="ARBA" id="ARBA00013109"/>
    </source>
</evidence>
<dbReference type="InterPro" id="IPR003754">
    <property type="entry name" value="4pyrrol_synth_uPrphyn_synth"/>
</dbReference>
<keyword evidence="5 9" id="KW-0627">Porphyrin biosynthesis</keyword>
<dbReference type="GO" id="GO:0006780">
    <property type="term" value="P:uroporphyrinogen III biosynthetic process"/>
    <property type="evidence" value="ECO:0007669"/>
    <property type="project" value="UniProtKB-UniRule"/>
</dbReference>
<comment type="caution">
    <text evidence="11">The sequence shown here is derived from an EMBL/GenBank/DDBJ whole genome shotgun (WGS) entry which is preliminary data.</text>
</comment>
<sequence>MNVIVTRPAREAGEWVAALQARGIAARALPLIDIAPPADLALLQVAWQRLAGYRAAMFVSANAAEQFCVVRPDGHGAWPAETRAWAPGPGTARALRAAGVPTDRIDSPPADAAQFDSESLWQVTAGQARAGDRVLVVRGSDTDSSAASTTGPGNGREWLAQQLADAGAAVDFVVAYRRRPPDAAHFDAAAVRAAVRAGDVWLFSSSAAVANLCALVPGQDWHGAPALATHARIGEAATRAGFAPVVLSRPALDDVVRSLQAWS</sequence>
<evidence type="ECO:0000313" key="11">
    <source>
        <dbReference type="EMBL" id="PYE79497.1"/>
    </source>
</evidence>
<evidence type="ECO:0000256" key="4">
    <source>
        <dbReference type="ARBA" id="ARBA00023239"/>
    </source>
</evidence>
<keyword evidence="4 9" id="KW-0456">Lyase</keyword>
<proteinExistence type="inferred from homology"/>
<comment type="similarity">
    <text evidence="2 9">Belongs to the uroporphyrinogen-III synthase family.</text>
</comment>
<keyword evidence="12" id="KW-1185">Reference proteome</keyword>